<dbReference type="Proteomes" id="UP001178507">
    <property type="component" value="Unassembled WGS sequence"/>
</dbReference>
<evidence type="ECO:0000256" key="1">
    <source>
        <dbReference type="SAM" id="MobiDB-lite"/>
    </source>
</evidence>
<feature type="compositionally biased region" description="Basic and acidic residues" evidence="1">
    <location>
        <begin position="204"/>
        <end position="213"/>
    </location>
</feature>
<organism evidence="2 3">
    <name type="scientific">Effrenium voratum</name>
    <dbReference type="NCBI Taxonomy" id="2562239"/>
    <lineage>
        <taxon>Eukaryota</taxon>
        <taxon>Sar</taxon>
        <taxon>Alveolata</taxon>
        <taxon>Dinophyceae</taxon>
        <taxon>Suessiales</taxon>
        <taxon>Symbiodiniaceae</taxon>
        <taxon>Effrenium</taxon>
    </lineage>
</organism>
<gene>
    <name evidence="2" type="ORF">EVOR1521_LOCUS10844</name>
</gene>
<reference evidence="2" key="1">
    <citation type="submission" date="2023-08" db="EMBL/GenBank/DDBJ databases">
        <authorList>
            <person name="Chen Y."/>
            <person name="Shah S."/>
            <person name="Dougan E. K."/>
            <person name="Thang M."/>
            <person name="Chan C."/>
        </authorList>
    </citation>
    <scope>NUCLEOTIDE SEQUENCE</scope>
</reference>
<evidence type="ECO:0000313" key="2">
    <source>
        <dbReference type="EMBL" id="CAJ1383843.1"/>
    </source>
</evidence>
<sequence>MPRPAGTSEQKLSLTQLQAVVSQVVVPAEVQRKELPEIFYRFSEGKASCGKKRLKEFVWILKPIFGVSPVRPVHCESLEAILHELFRGRPEDIMCLGYDLRELLKFTRKTWRQWRHEAKGCGGEWPAHVHSYGEAVVELMELITCSEQRGDLASVWGLPGEVGTHEADAADKAKLGDVPAWRAKRVSELQGKVVRILDDSDEEPPQKRLREAPRTPPRRVATSQPTPEFVRLQRGTTMELSPSFYEELHAVRAEAEVCSFHIARCSQRACDSFHT</sequence>
<dbReference type="EMBL" id="CAUJNA010001056">
    <property type="protein sequence ID" value="CAJ1383843.1"/>
    <property type="molecule type" value="Genomic_DNA"/>
</dbReference>
<dbReference type="AlphaFoldDB" id="A0AA36IBS0"/>
<accession>A0AA36IBS0</accession>
<evidence type="ECO:0000313" key="3">
    <source>
        <dbReference type="Proteomes" id="UP001178507"/>
    </source>
</evidence>
<proteinExistence type="predicted"/>
<comment type="caution">
    <text evidence="2">The sequence shown here is derived from an EMBL/GenBank/DDBJ whole genome shotgun (WGS) entry which is preliminary data.</text>
</comment>
<protein>
    <submittedName>
        <fullName evidence="2">Uncharacterized protein</fullName>
    </submittedName>
</protein>
<name>A0AA36IBS0_9DINO</name>
<keyword evidence="3" id="KW-1185">Reference proteome</keyword>
<feature type="region of interest" description="Disordered" evidence="1">
    <location>
        <begin position="198"/>
        <end position="227"/>
    </location>
</feature>